<evidence type="ECO:0000313" key="7">
    <source>
        <dbReference type="EMBL" id="PSN65651.1"/>
    </source>
</evidence>
<evidence type="ECO:0000256" key="4">
    <source>
        <dbReference type="ARBA" id="ARBA00022833"/>
    </source>
</evidence>
<dbReference type="InterPro" id="IPR032466">
    <property type="entry name" value="Metal_Hydrolase"/>
</dbReference>
<dbReference type="OrthoDB" id="194468at2759"/>
<dbReference type="AlphaFoldDB" id="A0A2T2NJN8"/>
<name>A0A2T2NJN8_CORCC</name>
<sequence>MVSSNLSLCLLVALELVSAVDPSSILFTGGTIIAFDHEANDLNIIRNGSILIQQDRITDIWSNQEVSSVPMPPNTTVVDAEGKIIAPGFVDTHRHGWQTLFKTMFSNITLIEYFGRFGEGASAGRVDAEQVYISQLAGLYEALNAGTTTSLDHAHHTWSDETSWAGLNASIDSGARVFWSYAFHEVSNYTIEQQLVNYRDIVSTAPQRNTAVELGMAFDSFDNGSVDLETITSIIDLAREVNASVLTTHSGGGVYGNDNSPTTLQSLGILNTSIPVVFSHATYVTLRDTMLLRSTDQYVSITPESEMGFGLGRPTSNMIIDQASLGVDTHAFQSSDLVTQARLFLQTTRSAVTDELFRKWQAPGSNPMSVTQAFLLITRNGGLALRRPDLGVLSVGAKADIVVWDGTSPSLLGWVDPVAAIIQHSNVGDVEHVIVDGKFVKRDHKLVVGDYGSVKLRFLGSAKRIQEDWQQIPRPVLDERTSAGALIVHPDKVDVMAGNGTGYGQLYVEG</sequence>
<protein>
    <submittedName>
        <fullName evidence="7">Amidohydrolase</fullName>
    </submittedName>
</protein>
<evidence type="ECO:0000256" key="3">
    <source>
        <dbReference type="ARBA" id="ARBA00022801"/>
    </source>
</evidence>
<keyword evidence="8" id="KW-1185">Reference proteome</keyword>
<dbReference type="SUPFAM" id="SSF51556">
    <property type="entry name" value="Metallo-dependent hydrolases"/>
    <property type="match status" value="1"/>
</dbReference>
<accession>A0A2T2NJN8</accession>
<feature type="domain" description="Amidohydrolase-related" evidence="6">
    <location>
        <begin position="84"/>
        <end position="440"/>
    </location>
</feature>
<evidence type="ECO:0000313" key="8">
    <source>
        <dbReference type="Proteomes" id="UP000240883"/>
    </source>
</evidence>
<feature type="signal peptide" evidence="5">
    <location>
        <begin position="1"/>
        <end position="19"/>
    </location>
</feature>
<dbReference type="InterPro" id="IPR006680">
    <property type="entry name" value="Amidohydro-rel"/>
</dbReference>
<organism evidence="7 8">
    <name type="scientific">Corynespora cassiicola Philippines</name>
    <dbReference type="NCBI Taxonomy" id="1448308"/>
    <lineage>
        <taxon>Eukaryota</taxon>
        <taxon>Fungi</taxon>
        <taxon>Dikarya</taxon>
        <taxon>Ascomycota</taxon>
        <taxon>Pezizomycotina</taxon>
        <taxon>Dothideomycetes</taxon>
        <taxon>Pleosporomycetidae</taxon>
        <taxon>Pleosporales</taxon>
        <taxon>Corynesporascaceae</taxon>
        <taxon>Corynespora</taxon>
    </lineage>
</organism>
<feature type="chain" id="PRO_5015573879" evidence="5">
    <location>
        <begin position="20"/>
        <end position="510"/>
    </location>
</feature>
<dbReference type="InterPro" id="IPR051607">
    <property type="entry name" value="Metallo-dep_hydrolases"/>
</dbReference>
<evidence type="ECO:0000256" key="5">
    <source>
        <dbReference type="SAM" id="SignalP"/>
    </source>
</evidence>
<dbReference type="STRING" id="1448308.A0A2T2NJN8"/>
<dbReference type="SUPFAM" id="SSF51338">
    <property type="entry name" value="Composite domain of metallo-dependent hydrolases"/>
    <property type="match status" value="1"/>
</dbReference>
<dbReference type="PANTHER" id="PTHR11271">
    <property type="entry name" value="GUANINE DEAMINASE"/>
    <property type="match status" value="1"/>
</dbReference>
<dbReference type="Proteomes" id="UP000240883">
    <property type="component" value="Unassembled WGS sequence"/>
</dbReference>
<dbReference type="Gene3D" id="2.30.40.10">
    <property type="entry name" value="Urease, subunit C, domain 1"/>
    <property type="match status" value="1"/>
</dbReference>
<gene>
    <name evidence="7" type="ORF">BS50DRAFT_646006</name>
</gene>
<comment type="cofactor">
    <cofactor evidence="1">
        <name>Zn(2+)</name>
        <dbReference type="ChEBI" id="CHEBI:29105"/>
    </cofactor>
</comment>
<dbReference type="Pfam" id="PF01979">
    <property type="entry name" value="Amidohydro_1"/>
    <property type="match status" value="1"/>
</dbReference>
<dbReference type="PANTHER" id="PTHR11271:SF37">
    <property type="entry name" value="FAMILY PROTEIN, PUTATIVE (AFU_ORTHOLOGUE AFUA_4G00460)-RELATED"/>
    <property type="match status" value="1"/>
</dbReference>
<evidence type="ECO:0000259" key="6">
    <source>
        <dbReference type="Pfam" id="PF01979"/>
    </source>
</evidence>
<evidence type="ECO:0000256" key="1">
    <source>
        <dbReference type="ARBA" id="ARBA00001947"/>
    </source>
</evidence>
<keyword evidence="5" id="KW-0732">Signal</keyword>
<dbReference type="Gene3D" id="3.20.20.140">
    <property type="entry name" value="Metal-dependent hydrolases"/>
    <property type="match status" value="1"/>
</dbReference>
<reference evidence="7 8" key="1">
    <citation type="journal article" date="2018" name="Front. Microbiol.">
        <title>Genome-Wide Analysis of Corynespora cassiicola Leaf Fall Disease Putative Effectors.</title>
        <authorList>
            <person name="Lopez D."/>
            <person name="Ribeiro S."/>
            <person name="Label P."/>
            <person name="Fumanal B."/>
            <person name="Venisse J.S."/>
            <person name="Kohler A."/>
            <person name="de Oliveira R.R."/>
            <person name="Labutti K."/>
            <person name="Lipzen A."/>
            <person name="Lail K."/>
            <person name="Bauer D."/>
            <person name="Ohm R.A."/>
            <person name="Barry K.W."/>
            <person name="Spatafora J."/>
            <person name="Grigoriev I.V."/>
            <person name="Martin F.M."/>
            <person name="Pujade-Renaud V."/>
        </authorList>
    </citation>
    <scope>NUCLEOTIDE SEQUENCE [LARGE SCALE GENOMIC DNA]</scope>
    <source>
        <strain evidence="7 8">Philippines</strain>
    </source>
</reference>
<keyword evidence="2" id="KW-0479">Metal-binding</keyword>
<dbReference type="GO" id="GO:0046872">
    <property type="term" value="F:metal ion binding"/>
    <property type="evidence" value="ECO:0007669"/>
    <property type="project" value="UniProtKB-KW"/>
</dbReference>
<keyword evidence="4" id="KW-0862">Zinc</keyword>
<keyword evidence="3 7" id="KW-0378">Hydrolase</keyword>
<dbReference type="EMBL" id="KZ678137">
    <property type="protein sequence ID" value="PSN65651.1"/>
    <property type="molecule type" value="Genomic_DNA"/>
</dbReference>
<dbReference type="GO" id="GO:0019239">
    <property type="term" value="F:deaminase activity"/>
    <property type="evidence" value="ECO:0007669"/>
    <property type="project" value="TreeGrafter"/>
</dbReference>
<evidence type="ECO:0000256" key="2">
    <source>
        <dbReference type="ARBA" id="ARBA00022723"/>
    </source>
</evidence>
<dbReference type="GO" id="GO:0005829">
    <property type="term" value="C:cytosol"/>
    <property type="evidence" value="ECO:0007669"/>
    <property type="project" value="TreeGrafter"/>
</dbReference>
<dbReference type="InterPro" id="IPR011059">
    <property type="entry name" value="Metal-dep_hydrolase_composite"/>
</dbReference>
<proteinExistence type="predicted"/>